<name>A0ABD3AY87_9GENT</name>
<evidence type="ECO:0008006" key="3">
    <source>
        <dbReference type="Google" id="ProtNLM"/>
    </source>
</evidence>
<comment type="caution">
    <text evidence="1">The sequence shown here is derived from an EMBL/GenBank/DDBJ whole genome shotgun (WGS) entry which is preliminary data.</text>
</comment>
<reference evidence="1 2" key="1">
    <citation type="submission" date="2024-11" db="EMBL/GenBank/DDBJ databases">
        <title>A near-complete genome assembly of Cinchona calisaya.</title>
        <authorList>
            <person name="Lian D.C."/>
            <person name="Zhao X.W."/>
            <person name="Wei L."/>
        </authorList>
    </citation>
    <scope>NUCLEOTIDE SEQUENCE [LARGE SCALE GENOMIC DNA]</scope>
    <source>
        <tissue evidence="1">Nenye</tissue>
    </source>
</reference>
<evidence type="ECO:0000313" key="1">
    <source>
        <dbReference type="EMBL" id="KAL3536207.1"/>
    </source>
</evidence>
<proteinExistence type="predicted"/>
<accession>A0ABD3AY87</accession>
<evidence type="ECO:0000313" key="2">
    <source>
        <dbReference type="Proteomes" id="UP001630127"/>
    </source>
</evidence>
<dbReference type="Proteomes" id="UP001630127">
    <property type="component" value="Unassembled WGS sequence"/>
</dbReference>
<organism evidence="1 2">
    <name type="scientific">Cinchona calisaya</name>
    <dbReference type="NCBI Taxonomy" id="153742"/>
    <lineage>
        <taxon>Eukaryota</taxon>
        <taxon>Viridiplantae</taxon>
        <taxon>Streptophyta</taxon>
        <taxon>Embryophyta</taxon>
        <taxon>Tracheophyta</taxon>
        <taxon>Spermatophyta</taxon>
        <taxon>Magnoliopsida</taxon>
        <taxon>eudicotyledons</taxon>
        <taxon>Gunneridae</taxon>
        <taxon>Pentapetalae</taxon>
        <taxon>asterids</taxon>
        <taxon>lamiids</taxon>
        <taxon>Gentianales</taxon>
        <taxon>Rubiaceae</taxon>
        <taxon>Cinchonoideae</taxon>
        <taxon>Cinchoneae</taxon>
        <taxon>Cinchona</taxon>
    </lineage>
</organism>
<keyword evidence="2" id="KW-1185">Reference proteome</keyword>
<dbReference type="AlphaFoldDB" id="A0ABD3AY87"/>
<sequence>MAVLERQETLRKEAYNFPQVMGKANDEWWEYRMANQTFRVEYPSCSTATEPKEENWSHHQADTFLEVASAVHSKSSCFGFGVLGSNRNGKVPKAWVERNEGFIDPSLIKAVAIRNALIKARSVGWNRVSMGSSNKRIIHKLQKRMLKMSDLQQC</sequence>
<dbReference type="EMBL" id="JBJUIK010000002">
    <property type="protein sequence ID" value="KAL3536207.1"/>
    <property type="molecule type" value="Genomic_DNA"/>
</dbReference>
<gene>
    <name evidence="1" type="ORF">ACH5RR_004668</name>
</gene>
<protein>
    <recommendedName>
        <fullName evidence="3">RNase H type-1 domain-containing protein</fullName>
    </recommendedName>
</protein>